<comment type="similarity">
    <text evidence="1">Belongs to the outer membrane factor (OMF) (TC 1.B.17) family.</text>
</comment>
<proteinExistence type="inferred from homology"/>
<dbReference type="Gene3D" id="1.20.1600.10">
    <property type="entry name" value="Outer membrane efflux proteins (OEP)"/>
    <property type="match status" value="1"/>
</dbReference>
<gene>
    <name evidence="2" type="primary">czcC_2</name>
    <name evidence="2" type="ORF">V144x_11580</name>
</gene>
<dbReference type="InterPro" id="IPR010131">
    <property type="entry name" value="MdtP/NodT-like"/>
</dbReference>
<organism evidence="2 3">
    <name type="scientific">Gimesia aquarii</name>
    <dbReference type="NCBI Taxonomy" id="2527964"/>
    <lineage>
        <taxon>Bacteria</taxon>
        <taxon>Pseudomonadati</taxon>
        <taxon>Planctomycetota</taxon>
        <taxon>Planctomycetia</taxon>
        <taxon>Planctomycetales</taxon>
        <taxon>Planctomycetaceae</taxon>
        <taxon>Gimesia</taxon>
    </lineage>
</organism>
<dbReference type="InterPro" id="IPR003423">
    <property type="entry name" value="OMP_efflux"/>
</dbReference>
<sequence length="506" mass="56017">MKRAIQIAVSIAIVMASGCATGPERHLSKLKSAKPGVSRALDLEEPPYVLALDDDTFSEPAKNVSQSMTRQVAHEQEIHLPVEKTESLLLPAPDGVVNEQPMMLTLETLEEMALSNNPTLVQAMAQVDAASGSAYQAGLYPNPVVGYASDQIGIAGTAGELQGGYVSQEFVTGGKLQLSRAKWSQAARIAETNRSAQYDRVLNDVRMHFYKTLAAQQLVEVQKQLVANAKDNVQTHKEMLNLGQTNTPGLLQSEINLRQNQLNLQTAENDLEQAWRNLVAMVGTPELSRTTLHGTLEPTEEKLDWESAFHHLLQNSPELVAAWEKVCHDEITVERERVQPIPNILVNVDFGHNFETDNSVAGVTAGVPLPIFDDNSGTIDQAMADLNRSRADVKRLELTLSAALADQYRNYQTNWQHIQAYQSEMLPKAKQVYELLHKSYIMRRATWPQVLMAQKNYLDLQAQYIDALLAYRETDISIRGMLLTGGLTEPQAPLSGGHIDSVPKPR</sequence>
<evidence type="ECO:0000256" key="1">
    <source>
        <dbReference type="ARBA" id="ARBA00007613"/>
    </source>
</evidence>
<dbReference type="SUPFAM" id="SSF56954">
    <property type="entry name" value="Outer membrane efflux proteins (OEP)"/>
    <property type="match status" value="1"/>
</dbReference>
<dbReference type="Proteomes" id="UP000318704">
    <property type="component" value="Chromosome"/>
</dbReference>
<dbReference type="GO" id="GO:0015562">
    <property type="term" value="F:efflux transmembrane transporter activity"/>
    <property type="evidence" value="ECO:0007669"/>
    <property type="project" value="InterPro"/>
</dbReference>
<name>A0A517VRR4_9PLAN</name>
<protein>
    <submittedName>
        <fullName evidence="2">Cobalt-zinc-cadmium resistance protein CzcC</fullName>
    </submittedName>
</protein>
<dbReference type="KEGG" id="gaw:V144x_11580"/>
<accession>A0A517VRR4</accession>
<evidence type="ECO:0000313" key="3">
    <source>
        <dbReference type="Proteomes" id="UP000318704"/>
    </source>
</evidence>
<dbReference type="Pfam" id="PF02321">
    <property type="entry name" value="OEP"/>
    <property type="match status" value="2"/>
</dbReference>
<evidence type="ECO:0000313" key="2">
    <source>
        <dbReference type="EMBL" id="QDT95711.1"/>
    </source>
</evidence>
<dbReference type="PANTHER" id="PTHR30203:SF24">
    <property type="entry name" value="BLR4935 PROTEIN"/>
    <property type="match status" value="1"/>
</dbReference>
<dbReference type="PANTHER" id="PTHR30203">
    <property type="entry name" value="OUTER MEMBRANE CATION EFFLUX PROTEIN"/>
    <property type="match status" value="1"/>
</dbReference>
<reference evidence="2 3" key="1">
    <citation type="submission" date="2019-03" db="EMBL/GenBank/DDBJ databases">
        <title>Deep-cultivation of Planctomycetes and their phenomic and genomic characterization uncovers novel biology.</title>
        <authorList>
            <person name="Wiegand S."/>
            <person name="Jogler M."/>
            <person name="Boedeker C."/>
            <person name="Pinto D."/>
            <person name="Vollmers J."/>
            <person name="Rivas-Marin E."/>
            <person name="Kohn T."/>
            <person name="Peeters S.H."/>
            <person name="Heuer A."/>
            <person name="Rast P."/>
            <person name="Oberbeckmann S."/>
            <person name="Bunk B."/>
            <person name="Jeske O."/>
            <person name="Meyerdierks A."/>
            <person name="Storesund J.E."/>
            <person name="Kallscheuer N."/>
            <person name="Luecker S."/>
            <person name="Lage O.M."/>
            <person name="Pohl T."/>
            <person name="Merkel B.J."/>
            <person name="Hornburger P."/>
            <person name="Mueller R.-W."/>
            <person name="Bruemmer F."/>
            <person name="Labrenz M."/>
            <person name="Spormann A.M."/>
            <person name="Op den Camp H."/>
            <person name="Overmann J."/>
            <person name="Amann R."/>
            <person name="Jetten M.S.M."/>
            <person name="Mascher T."/>
            <person name="Medema M.H."/>
            <person name="Devos D.P."/>
            <person name="Kaster A.-K."/>
            <person name="Ovreas L."/>
            <person name="Rohde M."/>
            <person name="Galperin M.Y."/>
            <person name="Jogler C."/>
        </authorList>
    </citation>
    <scope>NUCLEOTIDE SEQUENCE [LARGE SCALE GENOMIC DNA]</scope>
    <source>
        <strain evidence="2 3">V144</strain>
    </source>
</reference>
<dbReference type="RefSeq" id="WP_144982598.1">
    <property type="nucleotide sequence ID" value="NZ_CP037920.1"/>
</dbReference>
<dbReference type="PROSITE" id="PS51257">
    <property type="entry name" value="PROKAR_LIPOPROTEIN"/>
    <property type="match status" value="1"/>
</dbReference>
<dbReference type="EMBL" id="CP037920">
    <property type="protein sequence ID" value="QDT95711.1"/>
    <property type="molecule type" value="Genomic_DNA"/>
</dbReference>
<dbReference type="AlphaFoldDB" id="A0A517VRR4"/>